<evidence type="ECO:0000259" key="9">
    <source>
        <dbReference type="PROSITE" id="PS50290"/>
    </source>
</evidence>
<accession>A0A8S1DFB6</accession>
<feature type="compositionally biased region" description="Low complexity" evidence="8">
    <location>
        <begin position="141"/>
        <end position="153"/>
    </location>
</feature>
<comment type="subcellular location">
    <subcellularLocation>
        <location evidence="1">Mitochondrion outer membrane</location>
        <topology evidence="1">Peripheral membrane protein</topology>
    </subcellularLocation>
    <subcellularLocation>
        <location evidence="6">Rough endoplasmic reticulum membrane</location>
        <topology evidence="6">Peripheral membrane protein</topology>
    </subcellularLocation>
</comment>
<dbReference type="InterPro" id="IPR015433">
    <property type="entry name" value="PI3/4_kinase"/>
</dbReference>
<feature type="domain" description="PI3K/PI4K catalytic" evidence="9">
    <location>
        <begin position="637"/>
        <end position="901"/>
    </location>
</feature>
<dbReference type="GO" id="GO:0046854">
    <property type="term" value="P:phosphatidylinositol phosphate biosynthetic process"/>
    <property type="evidence" value="ECO:0007669"/>
    <property type="project" value="InterPro"/>
</dbReference>
<dbReference type="EMBL" id="CADEPI010000186">
    <property type="protein sequence ID" value="CAB3379440.1"/>
    <property type="molecule type" value="Genomic_DNA"/>
</dbReference>
<comment type="caution">
    <text evidence="11">The sequence shown here is derived from an EMBL/GenBank/DDBJ whole genome shotgun (WGS) entry which is preliminary data.</text>
</comment>
<dbReference type="InterPro" id="IPR018936">
    <property type="entry name" value="PI3/4_kinase_CS"/>
</dbReference>
<dbReference type="InterPro" id="IPR011009">
    <property type="entry name" value="Kinase-like_dom_sf"/>
</dbReference>
<dbReference type="PANTHER" id="PTHR10048:SF22">
    <property type="entry name" value="PHOSPHATIDYLINOSITOL 4-KINASE BETA"/>
    <property type="match status" value="1"/>
</dbReference>
<dbReference type="InterPro" id="IPR016024">
    <property type="entry name" value="ARM-type_fold"/>
</dbReference>
<dbReference type="InterPro" id="IPR049160">
    <property type="entry name" value="PI4KB-PIK1_PIK"/>
</dbReference>
<feature type="region of interest" description="Disordered" evidence="8">
    <location>
        <begin position="522"/>
        <end position="541"/>
    </location>
</feature>
<dbReference type="Proteomes" id="UP000494165">
    <property type="component" value="Unassembled WGS sequence"/>
</dbReference>
<evidence type="ECO:0000313" key="12">
    <source>
        <dbReference type="Proteomes" id="UP000494165"/>
    </source>
</evidence>
<feature type="compositionally biased region" description="Polar residues" evidence="8">
    <location>
        <begin position="525"/>
        <end position="541"/>
    </location>
</feature>
<dbReference type="InterPro" id="IPR036940">
    <property type="entry name" value="PI3/4_kinase_cat_sf"/>
</dbReference>
<organism evidence="11 12">
    <name type="scientific">Cloeon dipterum</name>
    <dbReference type="NCBI Taxonomy" id="197152"/>
    <lineage>
        <taxon>Eukaryota</taxon>
        <taxon>Metazoa</taxon>
        <taxon>Ecdysozoa</taxon>
        <taxon>Arthropoda</taxon>
        <taxon>Hexapoda</taxon>
        <taxon>Insecta</taxon>
        <taxon>Pterygota</taxon>
        <taxon>Palaeoptera</taxon>
        <taxon>Ephemeroptera</taxon>
        <taxon>Pisciforma</taxon>
        <taxon>Baetidae</taxon>
        <taxon>Cloeon</taxon>
    </lineage>
</organism>
<keyword evidence="3" id="KW-0808">Transferase</keyword>
<evidence type="ECO:0000256" key="2">
    <source>
        <dbReference type="ARBA" id="ARBA00012169"/>
    </source>
</evidence>
<dbReference type="AlphaFoldDB" id="A0A8S1DFB6"/>
<feature type="region of interest" description="Disordered" evidence="8">
    <location>
        <begin position="141"/>
        <end position="180"/>
    </location>
</feature>
<feature type="region of interest" description="Disordered" evidence="8">
    <location>
        <begin position="1"/>
        <end position="40"/>
    </location>
</feature>
<dbReference type="InterPro" id="IPR001263">
    <property type="entry name" value="PI3K_accessory_dom"/>
</dbReference>
<dbReference type="Pfam" id="PF21245">
    <property type="entry name" value="PI4KB-PIK1_PIK"/>
    <property type="match status" value="1"/>
</dbReference>
<name>A0A8S1DFB6_9INSE</name>
<dbReference type="FunFam" id="1.10.1070.11:FF:000016">
    <property type="entry name" value="PIK1p Phosphatidylinositol 4-kinase"/>
    <property type="match status" value="1"/>
</dbReference>
<dbReference type="Gene3D" id="3.30.1010.10">
    <property type="entry name" value="Phosphatidylinositol 3-kinase Catalytic Subunit, Chain A, domain 4"/>
    <property type="match status" value="1"/>
</dbReference>
<evidence type="ECO:0000256" key="3">
    <source>
        <dbReference type="ARBA" id="ARBA00022679"/>
    </source>
</evidence>
<dbReference type="GO" id="GO:0048015">
    <property type="term" value="P:phosphatidylinositol-mediated signaling"/>
    <property type="evidence" value="ECO:0007669"/>
    <property type="project" value="TreeGrafter"/>
</dbReference>
<dbReference type="OrthoDB" id="10264149at2759"/>
<keyword evidence="4" id="KW-0418">Kinase</keyword>
<evidence type="ECO:0000256" key="6">
    <source>
        <dbReference type="ARBA" id="ARBA00037860"/>
    </source>
</evidence>
<dbReference type="PANTHER" id="PTHR10048">
    <property type="entry name" value="PHOSPHATIDYLINOSITOL KINASE"/>
    <property type="match status" value="1"/>
</dbReference>
<dbReference type="PROSITE" id="PS50290">
    <property type="entry name" value="PI3_4_KINASE_3"/>
    <property type="match status" value="1"/>
</dbReference>
<evidence type="ECO:0000256" key="5">
    <source>
        <dbReference type="ARBA" id="ARBA00036767"/>
    </source>
</evidence>
<gene>
    <name evidence="11" type="ORF">CLODIP_2_CD04751</name>
</gene>
<comment type="catalytic activity">
    <reaction evidence="5">
        <text>a 1,2-diacyl-sn-glycero-3-phospho-(1D-myo-inositol) + ATP = a 1,2-diacyl-sn-glycero-3-phospho-(1D-myo-inositol 4-phosphate) + ADP + H(+)</text>
        <dbReference type="Rhea" id="RHEA:19877"/>
        <dbReference type="ChEBI" id="CHEBI:15378"/>
        <dbReference type="ChEBI" id="CHEBI:30616"/>
        <dbReference type="ChEBI" id="CHEBI:57880"/>
        <dbReference type="ChEBI" id="CHEBI:58178"/>
        <dbReference type="ChEBI" id="CHEBI:456216"/>
        <dbReference type="EC" id="2.7.1.67"/>
    </reaction>
    <physiologicalReaction direction="left-to-right" evidence="5">
        <dbReference type="Rhea" id="RHEA:19878"/>
    </physiologicalReaction>
</comment>
<feature type="domain" description="PIK helical" evidence="10">
    <location>
        <begin position="134"/>
        <end position="319"/>
    </location>
</feature>
<evidence type="ECO:0000256" key="1">
    <source>
        <dbReference type="ARBA" id="ARBA00004450"/>
    </source>
</evidence>
<feature type="region of interest" description="Disordered" evidence="8">
    <location>
        <begin position="331"/>
        <end position="352"/>
    </location>
</feature>
<dbReference type="Pfam" id="PF00454">
    <property type="entry name" value="PI3_PI4_kinase"/>
    <property type="match status" value="1"/>
</dbReference>
<sequence length="916" mass="102438">MSSEGNPPIVASCEQGPASDALPNVHGRTCPTRRGPNSHQRNLSLDFRPMKISLPPVAQVTAGTTVAALAATTQHHRHRSLDLDLHRIPEVDVTPSPEVGQPENCLFFRLMSKTTLQQCSKAKLLPMAKSSKLKEDITSLGSDDSGICGSDSSAETRPKGSEETIATEEVKSEPEEEQPKEVVIKQTVETAAAEPAAKENCVPKKDNLLRFMESSMFQAPLAISYLFTTKEIGVQTYIANKLFTFPEQEVDFYLPQLISMYIHIPELATLIFPYLKQRCIKSAEFSLQVVWLLKSYSSDAHLTSKKKSDGTKLKTLILSDKLRPRSFHDREVVKHPLTAPSPNKKAHQRSQSDASALIVGQASAEAAENSSTCLGDLRSGRAFNTGCTCFNTHRGMVNNLKGRQTSCICSAPRLEGEVQFVDKLLAIGHLLPEVSGGKEAQAIRLRAEIDQINLNLPARVWLPIHSSSIPHHVLHISTAFSAVLNSKDKAPFILYVEVLEVDNIETSPVPQKMLNALRSTKSEENLLTNERPSPSNTSQNLATMLHSNSMGMLYPYDNDDCWTQEDDEISQQYVNKMKTDRDTISQISLESSDSRDMMVAAGDIRRRLSSAFSDPRTLARRRDPEDPSANVLSEPWMDKVQRIRDSSPYGRLANWRLLSVIIKCGDDLRQEMLAAQMLEMLQNTWKDEKLALRLRPYKIVCLSADSGFIEPVLNSVSLHQIKKQHQMSLLEYFHANFGPPNSEEFLEAQQNFVASCAAYCVVCYLLQVKDRHNGNILLDDKGHLIHIDFGFILSTSPRNLGFETSPFKLTQEFVDVMGGEESDMFRYFKLLILQGLLAARKHMDNLLILVEIMRSGSQLPCFKSGAATVQALKNRFHLTLTEEKLERLVDKMVCNSLDSLSTNLYDRYQYITNGIL</sequence>
<dbReference type="Gene3D" id="1.10.1070.11">
    <property type="entry name" value="Phosphatidylinositol 3-/4-kinase, catalytic domain"/>
    <property type="match status" value="1"/>
</dbReference>
<dbReference type="InterPro" id="IPR057754">
    <property type="entry name" value="PI4-kinase_beta/PIK1_cat"/>
</dbReference>
<dbReference type="PROSITE" id="PS51545">
    <property type="entry name" value="PIK_HELICAL"/>
    <property type="match status" value="1"/>
</dbReference>
<proteinExistence type="predicted"/>
<dbReference type="InterPro" id="IPR000403">
    <property type="entry name" value="PI3/4_kinase_cat_dom"/>
</dbReference>
<evidence type="ECO:0000259" key="10">
    <source>
        <dbReference type="PROSITE" id="PS51545"/>
    </source>
</evidence>
<dbReference type="PROSITE" id="PS00915">
    <property type="entry name" value="PI3_4_KINASE_1"/>
    <property type="match status" value="1"/>
</dbReference>
<keyword evidence="12" id="KW-1185">Reference proteome</keyword>
<dbReference type="CDD" id="cd05168">
    <property type="entry name" value="PI4Kc_III_beta"/>
    <property type="match status" value="1"/>
</dbReference>
<dbReference type="SUPFAM" id="SSF48371">
    <property type="entry name" value="ARM repeat"/>
    <property type="match status" value="1"/>
</dbReference>
<dbReference type="SUPFAM" id="SSF56112">
    <property type="entry name" value="Protein kinase-like (PK-like)"/>
    <property type="match status" value="1"/>
</dbReference>
<feature type="compositionally biased region" description="Basic and acidic residues" evidence="8">
    <location>
        <begin position="154"/>
        <end position="180"/>
    </location>
</feature>
<reference evidence="11 12" key="1">
    <citation type="submission" date="2020-04" db="EMBL/GenBank/DDBJ databases">
        <authorList>
            <person name="Alioto T."/>
            <person name="Alioto T."/>
            <person name="Gomez Garrido J."/>
        </authorList>
    </citation>
    <scope>NUCLEOTIDE SEQUENCE [LARGE SCALE GENOMIC DNA]</scope>
</reference>
<evidence type="ECO:0000256" key="8">
    <source>
        <dbReference type="SAM" id="MobiDB-lite"/>
    </source>
</evidence>
<protein>
    <recommendedName>
        <fullName evidence="7">Phosphatidylinositol 4-kinase beta</fullName>
        <ecNumber evidence="2">2.7.1.67</ecNumber>
    </recommendedName>
</protein>
<evidence type="ECO:0000256" key="4">
    <source>
        <dbReference type="ARBA" id="ARBA00022777"/>
    </source>
</evidence>
<dbReference type="GO" id="GO:0005741">
    <property type="term" value="C:mitochondrial outer membrane"/>
    <property type="evidence" value="ECO:0007669"/>
    <property type="project" value="UniProtKB-SubCell"/>
</dbReference>
<evidence type="ECO:0000313" key="11">
    <source>
        <dbReference type="EMBL" id="CAB3379440.1"/>
    </source>
</evidence>
<dbReference type="GO" id="GO:0004430">
    <property type="term" value="F:1-phosphatidylinositol 4-kinase activity"/>
    <property type="evidence" value="ECO:0007669"/>
    <property type="project" value="UniProtKB-EC"/>
</dbReference>
<dbReference type="GO" id="GO:0030867">
    <property type="term" value="C:rough endoplasmic reticulum membrane"/>
    <property type="evidence" value="ECO:0007669"/>
    <property type="project" value="UniProtKB-SubCell"/>
</dbReference>
<evidence type="ECO:0000256" key="7">
    <source>
        <dbReference type="ARBA" id="ARBA00039877"/>
    </source>
</evidence>
<dbReference type="SMART" id="SM00146">
    <property type="entry name" value="PI3Kc"/>
    <property type="match status" value="1"/>
</dbReference>
<dbReference type="EC" id="2.7.1.67" evidence="2"/>
<dbReference type="PROSITE" id="PS00916">
    <property type="entry name" value="PI3_4_KINASE_2"/>
    <property type="match status" value="1"/>
</dbReference>